<gene>
    <name evidence="1" type="ORF">L6164_026819</name>
</gene>
<organism evidence="1 2">
    <name type="scientific">Bauhinia variegata</name>
    <name type="common">Purple orchid tree</name>
    <name type="synonym">Phanera variegata</name>
    <dbReference type="NCBI Taxonomy" id="167791"/>
    <lineage>
        <taxon>Eukaryota</taxon>
        <taxon>Viridiplantae</taxon>
        <taxon>Streptophyta</taxon>
        <taxon>Embryophyta</taxon>
        <taxon>Tracheophyta</taxon>
        <taxon>Spermatophyta</taxon>
        <taxon>Magnoliopsida</taxon>
        <taxon>eudicotyledons</taxon>
        <taxon>Gunneridae</taxon>
        <taxon>Pentapetalae</taxon>
        <taxon>rosids</taxon>
        <taxon>fabids</taxon>
        <taxon>Fabales</taxon>
        <taxon>Fabaceae</taxon>
        <taxon>Cercidoideae</taxon>
        <taxon>Cercideae</taxon>
        <taxon>Bauhiniinae</taxon>
        <taxon>Bauhinia</taxon>
    </lineage>
</organism>
<dbReference type="EMBL" id="CM039436">
    <property type="protein sequence ID" value="KAI4313872.1"/>
    <property type="molecule type" value="Genomic_DNA"/>
</dbReference>
<protein>
    <submittedName>
        <fullName evidence="1">Uncharacterized protein</fullName>
    </submittedName>
</protein>
<evidence type="ECO:0000313" key="2">
    <source>
        <dbReference type="Proteomes" id="UP000828941"/>
    </source>
</evidence>
<reference evidence="1 2" key="1">
    <citation type="journal article" date="2022" name="DNA Res.">
        <title>Chromosomal-level genome assembly of the orchid tree Bauhinia variegata (Leguminosae; Cercidoideae) supports the allotetraploid origin hypothesis of Bauhinia.</title>
        <authorList>
            <person name="Zhong Y."/>
            <person name="Chen Y."/>
            <person name="Zheng D."/>
            <person name="Pang J."/>
            <person name="Liu Y."/>
            <person name="Luo S."/>
            <person name="Meng S."/>
            <person name="Qian L."/>
            <person name="Wei D."/>
            <person name="Dai S."/>
            <person name="Zhou R."/>
        </authorList>
    </citation>
    <scope>NUCLEOTIDE SEQUENCE [LARGE SCALE GENOMIC DNA]</scope>
    <source>
        <strain evidence="1">BV-YZ2020</strain>
    </source>
</reference>
<comment type="caution">
    <text evidence="1">The sequence shown here is derived from an EMBL/GenBank/DDBJ whole genome shotgun (WGS) entry which is preliminary data.</text>
</comment>
<proteinExistence type="predicted"/>
<evidence type="ECO:0000313" key="1">
    <source>
        <dbReference type="EMBL" id="KAI4313872.1"/>
    </source>
</evidence>
<keyword evidence="2" id="KW-1185">Reference proteome</keyword>
<sequence>MAPELMRGNSAAANSSSNVYSYGMILLEMVGNVLNFDSGSGNSYFVSRIYERLSKGEELDLGNVAETEARIARKLCMVRLWCTQVSPFQRPSMFKVVEMLEGSTSDDFSNGS</sequence>
<accession>A0ACB9LSA5</accession>
<name>A0ACB9LSA5_BAUVA</name>
<dbReference type="Proteomes" id="UP000828941">
    <property type="component" value="Chromosome 11"/>
</dbReference>